<dbReference type="PANTHER" id="PTHR11059">
    <property type="entry name" value="DNA REPAIR PROTEIN RECN"/>
    <property type="match status" value="1"/>
</dbReference>
<feature type="region of interest" description="Disordered" evidence="9">
    <location>
        <begin position="412"/>
        <end position="452"/>
    </location>
</feature>
<organism evidence="11 12">
    <name type="scientific">Bifidobacterium subtile</name>
    <dbReference type="NCBI Taxonomy" id="77635"/>
    <lineage>
        <taxon>Bacteria</taxon>
        <taxon>Bacillati</taxon>
        <taxon>Actinomycetota</taxon>
        <taxon>Actinomycetes</taxon>
        <taxon>Bifidobacteriales</taxon>
        <taxon>Bifidobacteriaceae</taxon>
        <taxon>Bifidobacterium</taxon>
    </lineage>
</organism>
<dbReference type="AlphaFoldDB" id="A0A087E5L9"/>
<keyword evidence="5" id="KW-0227">DNA damage</keyword>
<comment type="function">
    <text evidence="1">May be involved in recombinational repair of damaged DNA.</text>
</comment>
<dbReference type="GO" id="GO:0006281">
    <property type="term" value="P:DNA repair"/>
    <property type="evidence" value="ECO:0007669"/>
    <property type="project" value="UniProtKB-KW"/>
</dbReference>
<accession>A0A087E5L9</accession>
<comment type="similarity">
    <text evidence="2">Belongs to the RecN family.</text>
</comment>
<dbReference type="GO" id="GO:0043590">
    <property type="term" value="C:bacterial nucleoid"/>
    <property type="evidence" value="ECO:0007669"/>
    <property type="project" value="TreeGrafter"/>
</dbReference>
<dbReference type="STRING" id="77635.BISU_0999"/>
<dbReference type="GO" id="GO:0006310">
    <property type="term" value="P:DNA recombination"/>
    <property type="evidence" value="ECO:0007669"/>
    <property type="project" value="InterPro"/>
</dbReference>
<dbReference type="GO" id="GO:0005524">
    <property type="term" value="F:ATP binding"/>
    <property type="evidence" value="ECO:0007669"/>
    <property type="project" value="UniProtKB-KW"/>
</dbReference>
<dbReference type="InterPro" id="IPR003395">
    <property type="entry name" value="RecF/RecN/SMC_N"/>
</dbReference>
<feature type="compositionally biased region" description="Low complexity" evidence="9">
    <location>
        <begin position="412"/>
        <end position="438"/>
    </location>
</feature>
<evidence type="ECO:0000256" key="3">
    <source>
        <dbReference type="ARBA" id="ARBA00021315"/>
    </source>
</evidence>
<evidence type="ECO:0000313" key="12">
    <source>
        <dbReference type="Proteomes" id="UP000029055"/>
    </source>
</evidence>
<evidence type="ECO:0000259" key="10">
    <source>
        <dbReference type="Pfam" id="PF02463"/>
    </source>
</evidence>
<gene>
    <name evidence="11" type="ORF">BISU_0999</name>
</gene>
<dbReference type="eggNOG" id="COG0497">
    <property type="taxonomic scope" value="Bacteria"/>
</dbReference>
<dbReference type="PIRSF" id="PIRSF003128">
    <property type="entry name" value="RecN"/>
    <property type="match status" value="1"/>
</dbReference>
<dbReference type="Pfam" id="PF02463">
    <property type="entry name" value="SMC_N"/>
    <property type="match status" value="1"/>
</dbReference>
<evidence type="ECO:0000256" key="9">
    <source>
        <dbReference type="SAM" id="MobiDB-lite"/>
    </source>
</evidence>
<name>A0A087E5L9_9BIFI</name>
<dbReference type="NCBIfam" id="TIGR00634">
    <property type="entry name" value="recN"/>
    <property type="match status" value="1"/>
</dbReference>
<protein>
    <recommendedName>
        <fullName evidence="3">DNA repair protein RecN</fullName>
    </recommendedName>
    <alternativeName>
        <fullName evidence="8">Recombination protein N</fullName>
    </alternativeName>
</protein>
<keyword evidence="4" id="KW-0547">Nucleotide-binding</keyword>
<keyword evidence="12" id="KW-1185">Reference proteome</keyword>
<evidence type="ECO:0000256" key="5">
    <source>
        <dbReference type="ARBA" id="ARBA00022763"/>
    </source>
</evidence>
<dbReference type="EMBL" id="JGZR01000007">
    <property type="protein sequence ID" value="KFJ03070.1"/>
    <property type="molecule type" value="Genomic_DNA"/>
</dbReference>
<proteinExistence type="inferred from homology"/>
<evidence type="ECO:0000256" key="7">
    <source>
        <dbReference type="ARBA" id="ARBA00023204"/>
    </source>
</evidence>
<keyword evidence="7" id="KW-0234">DNA repair</keyword>
<dbReference type="Gene3D" id="3.40.50.300">
    <property type="entry name" value="P-loop containing nucleotide triphosphate hydrolases"/>
    <property type="match status" value="2"/>
</dbReference>
<evidence type="ECO:0000256" key="4">
    <source>
        <dbReference type="ARBA" id="ARBA00022741"/>
    </source>
</evidence>
<sequence>MLSELEISALGPIRHARLAFSPGMTAITGETGAGKSMLLNAIRLISGASADSGQVSAQAGEAWAQGVFAVSPDSAAAAVAQDAGSSLPEDGELFLSRTVPSSGRSRAVLCGHSVPRSVLADIAAQLVTIHGQADQLRIASSARQREFLDMVSGDEQERDAYRAAWGELRALDERLSTLKSQEASVRQRADYLRESIEQINAVDPYPGEDEELKAKRSRIENAADITRGVGQALAALDSSQIDVDAAGPGAAGLIEHAQQSLRAIHASGPFEEAADRLASITADIADVVFTLSSQLNADEDVDDLDSLNARIHELGELTRRWGPGVEDVIAWRDQAVLDMEDMDASPEKLEELEARRGKAYRKALQAAEALSRVRSAAAKQLSKTVSEELGSLAMAGARLDIRVTQRAAAAHAGAETAKTTGDSAAQRSAARRSSVARQTQREQASDTGSLDAHGRDDIEFLFTPFPGSAQLAMGKSASGGELSRLMLALELAAADKRGDRSEMTFIFDEVDAGVGGKAAVELGRRLARLARHAQVIVVTHLAQVASWADAQFVVAKEVGTADTAEGSGDTGDRGATPVVATGVSAVHGDARVREIARMLSGSESAASLNHARELLASSGQ</sequence>
<dbReference type="RefSeq" id="WP_024464007.1">
    <property type="nucleotide sequence ID" value="NZ_CP062939.1"/>
</dbReference>
<dbReference type="SUPFAM" id="SSF52540">
    <property type="entry name" value="P-loop containing nucleoside triphosphate hydrolases"/>
    <property type="match status" value="1"/>
</dbReference>
<dbReference type="InterPro" id="IPR004604">
    <property type="entry name" value="DNA_recomb/repair_RecN"/>
</dbReference>
<evidence type="ECO:0000256" key="2">
    <source>
        <dbReference type="ARBA" id="ARBA00009441"/>
    </source>
</evidence>
<evidence type="ECO:0000256" key="6">
    <source>
        <dbReference type="ARBA" id="ARBA00022840"/>
    </source>
</evidence>
<keyword evidence="6" id="KW-0067">ATP-binding</keyword>
<reference evidence="11 12" key="1">
    <citation type="submission" date="2014-03" db="EMBL/GenBank/DDBJ databases">
        <title>Genomics of Bifidobacteria.</title>
        <authorList>
            <person name="Ventura M."/>
            <person name="Milani C."/>
            <person name="Lugli G.A."/>
        </authorList>
    </citation>
    <scope>NUCLEOTIDE SEQUENCE [LARGE SCALE GENOMIC DNA]</scope>
    <source>
        <strain evidence="11 12">LMG 11597</strain>
    </source>
</reference>
<comment type="caution">
    <text evidence="11">The sequence shown here is derived from an EMBL/GenBank/DDBJ whole genome shotgun (WGS) entry which is preliminary data.</text>
</comment>
<dbReference type="OrthoDB" id="9806954at2"/>
<evidence type="ECO:0000256" key="8">
    <source>
        <dbReference type="ARBA" id="ARBA00033408"/>
    </source>
</evidence>
<evidence type="ECO:0000313" key="11">
    <source>
        <dbReference type="EMBL" id="KFJ03070.1"/>
    </source>
</evidence>
<dbReference type="Proteomes" id="UP000029055">
    <property type="component" value="Unassembled WGS sequence"/>
</dbReference>
<evidence type="ECO:0000256" key="1">
    <source>
        <dbReference type="ARBA" id="ARBA00003618"/>
    </source>
</evidence>
<dbReference type="Gene3D" id="6.10.140.1080">
    <property type="match status" value="1"/>
</dbReference>
<dbReference type="GO" id="GO:0009432">
    <property type="term" value="P:SOS response"/>
    <property type="evidence" value="ECO:0007669"/>
    <property type="project" value="TreeGrafter"/>
</dbReference>
<dbReference type="InterPro" id="IPR027417">
    <property type="entry name" value="P-loop_NTPase"/>
</dbReference>
<feature type="domain" description="RecF/RecN/SMC N-terminal" evidence="10">
    <location>
        <begin position="2"/>
        <end position="556"/>
    </location>
</feature>
<dbReference type="PANTHER" id="PTHR11059:SF0">
    <property type="entry name" value="DNA REPAIR PROTEIN RECN"/>
    <property type="match status" value="1"/>
</dbReference>